<dbReference type="SMART" id="SM00156">
    <property type="entry name" value="PP2Ac"/>
    <property type="match status" value="1"/>
</dbReference>
<dbReference type="OrthoDB" id="5593063at2759"/>
<dbReference type="GeneID" id="40330604"/>
<dbReference type="Gene3D" id="3.60.21.10">
    <property type="match status" value="1"/>
</dbReference>
<reference evidence="4 5" key="1">
    <citation type="journal article" date="2018" name="BMC Genomics">
        <title>Genomic comparison of Trypanosoma conorhini and Trypanosoma rangeli to Trypanosoma cruzi strains of high and low virulence.</title>
        <authorList>
            <person name="Bradwell K.R."/>
            <person name="Koparde V.N."/>
            <person name="Matveyev A.V."/>
            <person name="Serrano M.G."/>
            <person name="Alves J.M."/>
            <person name="Parikh H."/>
            <person name="Huang B."/>
            <person name="Lee V."/>
            <person name="Espinosa-Alvarez O."/>
            <person name="Ortiz P.A."/>
            <person name="Costa-Martins A.G."/>
            <person name="Teixeira M.M."/>
            <person name="Buck G.A."/>
        </authorList>
    </citation>
    <scope>NUCLEOTIDE SEQUENCE [LARGE SCALE GENOMIC DNA]</scope>
    <source>
        <strain evidence="4 5">AM80</strain>
    </source>
</reference>
<dbReference type="AlphaFoldDB" id="A0A422N9D5"/>
<dbReference type="SUPFAM" id="SSF56300">
    <property type="entry name" value="Metallo-dependent phosphatases"/>
    <property type="match status" value="1"/>
</dbReference>
<dbReference type="PRINTS" id="PR00114">
    <property type="entry name" value="STPHPHTASE"/>
</dbReference>
<dbReference type="InterPro" id="IPR004843">
    <property type="entry name" value="Calcineurin-like_PHP"/>
</dbReference>
<organism evidence="4 5">
    <name type="scientific">Trypanosoma rangeli</name>
    <dbReference type="NCBI Taxonomy" id="5698"/>
    <lineage>
        <taxon>Eukaryota</taxon>
        <taxon>Discoba</taxon>
        <taxon>Euglenozoa</taxon>
        <taxon>Kinetoplastea</taxon>
        <taxon>Metakinetoplastina</taxon>
        <taxon>Trypanosomatida</taxon>
        <taxon>Trypanosomatidae</taxon>
        <taxon>Trypanosoma</taxon>
        <taxon>Herpetosoma</taxon>
    </lineage>
</organism>
<dbReference type="EMBL" id="MKGL01000249">
    <property type="protein sequence ID" value="RNF02042.1"/>
    <property type="molecule type" value="Genomic_DNA"/>
</dbReference>
<accession>A0A422N9D5</accession>
<dbReference type="InterPro" id="IPR006186">
    <property type="entry name" value="Ser/Thr-sp_prot-phosphatase"/>
</dbReference>
<dbReference type="RefSeq" id="XP_029236684.1">
    <property type="nucleotide sequence ID" value="XM_029383504.1"/>
</dbReference>
<dbReference type="InterPro" id="IPR029052">
    <property type="entry name" value="Metallo-depent_PP-like"/>
</dbReference>
<dbReference type="GO" id="GO:0097720">
    <property type="term" value="P:calcineurin-mediated signaling"/>
    <property type="evidence" value="ECO:0007669"/>
    <property type="project" value="InterPro"/>
</dbReference>
<evidence type="ECO:0000313" key="5">
    <source>
        <dbReference type="Proteomes" id="UP000283634"/>
    </source>
</evidence>
<protein>
    <recommendedName>
        <fullName evidence="2">Serine/threonine-protein phosphatase</fullName>
        <ecNumber evidence="2">3.1.3.16</ecNumber>
    </recommendedName>
</protein>
<feature type="active site" description="Proton donor/acceptor" evidence="1">
    <location>
        <position position="149"/>
    </location>
</feature>
<name>A0A422N9D5_TRYRA</name>
<dbReference type="EC" id="3.1.3.16" evidence="2"/>
<evidence type="ECO:0000256" key="2">
    <source>
        <dbReference type="RuleBase" id="RU004273"/>
    </source>
</evidence>
<proteinExistence type="inferred from homology"/>
<feature type="domain" description="Serine/threonine specific protein phosphatases" evidence="3">
    <location>
        <begin position="145"/>
        <end position="150"/>
    </location>
</feature>
<dbReference type="GO" id="GO:0033192">
    <property type="term" value="F:calmodulin-dependent protein phosphatase activity"/>
    <property type="evidence" value="ECO:0007669"/>
    <property type="project" value="InterPro"/>
</dbReference>
<sequence>MLPTSDSLKRERKKASVPPPYWDEVRRAVLIDRKGKINLKVMIAHFLCQGRLGKHDALSIIQNASGILRAEPNVLTIDDDLITVVGDIRGQFYDLAKILRIGGMFDDSKKYLFLGNYTDRSFFSCECILVLLAAKLNFPKSVFLLRGNHESRLMTDFFGFQEECIRKYNEEVYQSIMEAFDCLPLAALVNKRFFCVHGGLSPDVMRVSHIERIHRFREPPSRGAMCDLLWSDPLWDVENPSSVKGGSKDDYYTPSTGPSYGSKPCFLVNEQRGCSYLFNFSSLKHFLMTGRLLCVIRSHELQDEGYKLYRLNSSSNFPCMMSVFSAPNYCDALDNKGAVLRIEEENVEVTQFFSSPHPYVLPNHINGFDWSFPFLTECIHDVFVSLLNKGYKKL</sequence>
<comment type="similarity">
    <text evidence="2">Belongs to the PPP phosphatase family.</text>
</comment>
<dbReference type="PANTHER" id="PTHR45673">
    <property type="entry name" value="SERINE/THREONINE-PROTEIN PHOSPHATASE 2B CATALYTIC SUBUNIT 1-RELATED"/>
    <property type="match status" value="1"/>
</dbReference>
<comment type="catalytic activity">
    <reaction evidence="2">
        <text>O-phospho-L-threonyl-[protein] + H2O = L-threonyl-[protein] + phosphate</text>
        <dbReference type="Rhea" id="RHEA:47004"/>
        <dbReference type="Rhea" id="RHEA-COMP:11060"/>
        <dbReference type="Rhea" id="RHEA-COMP:11605"/>
        <dbReference type="ChEBI" id="CHEBI:15377"/>
        <dbReference type="ChEBI" id="CHEBI:30013"/>
        <dbReference type="ChEBI" id="CHEBI:43474"/>
        <dbReference type="ChEBI" id="CHEBI:61977"/>
        <dbReference type="EC" id="3.1.3.16"/>
    </reaction>
</comment>
<comment type="caution">
    <text evidence="4">The sequence shown here is derived from an EMBL/GenBank/DDBJ whole genome shotgun (WGS) entry which is preliminary data.</text>
</comment>
<evidence type="ECO:0000256" key="1">
    <source>
        <dbReference type="PIRSR" id="PIRSR033096-1"/>
    </source>
</evidence>
<dbReference type="InterPro" id="IPR043360">
    <property type="entry name" value="PP2B"/>
</dbReference>
<dbReference type="Proteomes" id="UP000283634">
    <property type="component" value="Unassembled WGS sequence"/>
</dbReference>
<keyword evidence="5" id="KW-1185">Reference proteome</keyword>
<dbReference type="VEuPathDB" id="TriTrypDB:TRSC58_03211"/>
<dbReference type="PROSITE" id="PS00125">
    <property type="entry name" value="SER_THR_PHOSPHATASE"/>
    <property type="match status" value="1"/>
</dbReference>
<dbReference type="OMA" id="DGKFFCV"/>
<keyword evidence="2 4" id="KW-0378">Hydrolase</keyword>
<evidence type="ECO:0000313" key="4">
    <source>
        <dbReference type="EMBL" id="RNF02042.1"/>
    </source>
</evidence>
<evidence type="ECO:0000259" key="3">
    <source>
        <dbReference type="PROSITE" id="PS00125"/>
    </source>
</evidence>
<dbReference type="Pfam" id="PF00149">
    <property type="entry name" value="Metallophos"/>
    <property type="match status" value="1"/>
</dbReference>
<dbReference type="PIRSF" id="PIRSF033096">
    <property type="entry name" value="PPPtase_5"/>
    <property type="match status" value="1"/>
</dbReference>
<gene>
    <name evidence="4" type="ORF">TraAM80_06671</name>
</gene>